<dbReference type="GO" id="GO:0016324">
    <property type="term" value="C:apical plasma membrane"/>
    <property type="evidence" value="ECO:0007669"/>
    <property type="project" value="UniProtKB-SubCell"/>
</dbReference>
<feature type="transmembrane region" description="Helical" evidence="15">
    <location>
        <begin position="517"/>
        <end position="537"/>
    </location>
</feature>
<feature type="region of interest" description="Disordered" evidence="14">
    <location>
        <begin position="220"/>
        <end position="239"/>
    </location>
</feature>
<evidence type="ECO:0000256" key="8">
    <source>
        <dbReference type="ARBA" id="ARBA00023053"/>
    </source>
</evidence>
<feature type="transmembrane region" description="Helical" evidence="15">
    <location>
        <begin position="484"/>
        <end position="505"/>
    </location>
</feature>
<accession>A0A2Y9MAI6</accession>
<name>A0A2Y9MAI6_DELLE</name>
<keyword evidence="10 15" id="KW-0472">Membrane</keyword>
<evidence type="ECO:0000256" key="1">
    <source>
        <dbReference type="ARBA" id="ARBA00004424"/>
    </source>
</evidence>
<keyword evidence="5 15" id="KW-0812">Transmembrane</keyword>
<evidence type="ECO:0000259" key="16">
    <source>
        <dbReference type="PROSITE" id="PS50850"/>
    </source>
</evidence>
<reference evidence="18" key="1">
    <citation type="submission" date="2025-08" db="UniProtKB">
        <authorList>
            <consortium name="RefSeq"/>
        </authorList>
    </citation>
    <scope>IDENTIFICATION</scope>
    <source>
        <tissue evidence="18">Blood</tissue>
    </source>
</reference>
<keyword evidence="6" id="KW-0769">Symport</keyword>
<evidence type="ECO:0000256" key="10">
    <source>
        <dbReference type="ARBA" id="ARBA00023136"/>
    </source>
</evidence>
<evidence type="ECO:0000256" key="9">
    <source>
        <dbReference type="ARBA" id="ARBA00023065"/>
    </source>
</evidence>
<evidence type="ECO:0000256" key="7">
    <source>
        <dbReference type="ARBA" id="ARBA00022989"/>
    </source>
</evidence>
<evidence type="ECO:0000256" key="3">
    <source>
        <dbReference type="ARBA" id="ARBA00022448"/>
    </source>
</evidence>
<dbReference type="FunFam" id="1.20.1250.20:FF:000060">
    <property type="entry name" value="Solute carrier family 17 member 3"/>
    <property type="match status" value="1"/>
</dbReference>
<sequence>MENSKRWQGVEQLEFSHPMTLRSDKWSSWEGGVVSTFTCSLIISRLLLCPTLQHQSRKEGSRTVCVVSFWIKVNSWWEKSCRVVVKEHFRYESLGNHSAISYMKIHCPREGVEEQEEWAGAGKCFREVLQKDRMKLTGGEKQSSGEKNAMATMTELSPTAGKYSQDVQGDEKLSPGKAPSLCSTRYGIAFITHLCNFIIMAQNIIMNITMVTMANSTNHQSQFNSSTEGLPVDSFDDPNNSPKSLPAGAPVYDWSPQIQGIIFSSINYGVILTLAPSGYLAGRVGTKRMIGAALLGSSFLVLFTPLAADLGLGFLIATRILQGVSLGLGYGGQFALWERWSPPNERSRLCSIAFSGMMLGSCVAILLGGNISQALGWPFVFYIFGGVGCVSCLLWFVLIYDDPVTHPWMNITEKEYIISSLAQQVSSSKQPLPIKAMVRCLPLWSLCFCCFSHQWLINIMVVYTPTYISSVFNVDIRDSGFLSALPFICARVVGILGGYLADFLLTKNFRLVTVRKIATVLGSLSSSASLVVLPYVASSYITAVSLLTLSCGPSLFSQPGIYINALDIAPRHSSFLMGASRGFAQISAILAPTVSGFLLSQDPEFGWRNVFSLSFAINTLGLILYLIFGKADVQDWAKERKLTRL</sequence>
<organism evidence="17 18">
    <name type="scientific">Delphinapterus leucas</name>
    <name type="common">Beluga whale</name>
    <dbReference type="NCBI Taxonomy" id="9749"/>
    <lineage>
        <taxon>Eukaryota</taxon>
        <taxon>Metazoa</taxon>
        <taxon>Chordata</taxon>
        <taxon>Craniata</taxon>
        <taxon>Vertebrata</taxon>
        <taxon>Euteleostomi</taxon>
        <taxon>Mammalia</taxon>
        <taxon>Eutheria</taxon>
        <taxon>Laurasiatheria</taxon>
        <taxon>Artiodactyla</taxon>
        <taxon>Whippomorpha</taxon>
        <taxon>Cetacea</taxon>
        <taxon>Odontoceti</taxon>
        <taxon>Monodontidae</taxon>
        <taxon>Delphinapterus</taxon>
    </lineage>
</organism>
<feature type="transmembrane region" description="Helical" evidence="15">
    <location>
        <begin position="349"/>
        <end position="367"/>
    </location>
</feature>
<dbReference type="GO" id="GO:0042910">
    <property type="term" value="F:xenobiotic transmembrane transporter activity"/>
    <property type="evidence" value="ECO:0007669"/>
    <property type="project" value="TreeGrafter"/>
</dbReference>
<feature type="transmembrane region" description="Helical" evidence="15">
    <location>
        <begin position="186"/>
        <end position="205"/>
    </location>
</feature>
<evidence type="ECO:0000313" key="18">
    <source>
        <dbReference type="RefSeq" id="XP_022418006.1"/>
    </source>
</evidence>
<evidence type="ECO:0000313" key="17">
    <source>
        <dbReference type="Proteomes" id="UP000248483"/>
    </source>
</evidence>
<keyword evidence="8" id="KW-0915">Sodium</keyword>
<feature type="domain" description="Major facilitator superfamily (MFS) profile" evidence="16">
    <location>
        <begin position="188"/>
        <end position="633"/>
    </location>
</feature>
<feature type="transmembrane region" description="Helical" evidence="15">
    <location>
        <begin position="314"/>
        <end position="337"/>
    </location>
</feature>
<dbReference type="KEGG" id="dle:111168542"/>
<dbReference type="Proteomes" id="UP000248483">
    <property type="component" value="Unplaced"/>
</dbReference>
<keyword evidence="4" id="KW-1003">Cell membrane</keyword>
<evidence type="ECO:0000256" key="4">
    <source>
        <dbReference type="ARBA" id="ARBA00022475"/>
    </source>
</evidence>
<dbReference type="InterPro" id="IPR020846">
    <property type="entry name" value="MFS_dom"/>
</dbReference>
<feature type="transmembrane region" description="Helical" evidence="15">
    <location>
        <begin position="289"/>
        <end position="308"/>
    </location>
</feature>
<dbReference type="Pfam" id="PF07690">
    <property type="entry name" value="MFS_1"/>
    <property type="match status" value="1"/>
</dbReference>
<dbReference type="STRING" id="9749.A0A2Y9MAI6"/>
<protein>
    <submittedName>
        <fullName evidence="18">Sodium-dependent phosphate transport protein 4</fullName>
    </submittedName>
</protein>
<keyword evidence="7 15" id="KW-1133">Transmembrane helix</keyword>
<dbReference type="PANTHER" id="PTHR11662:SF134">
    <property type="entry name" value="SODIUM-DEPENDENT PHOSPHATE TRANSPORT PROTEIN 4"/>
    <property type="match status" value="1"/>
</dbReference>
<dbReference type="RefSeq" id="XP_022418006.1">
    <property type="nucleotide sequence ID" value="XM_022562298.1"/>
</dbReference>
<dbReference type="GO" id="GO:0006814">
    <property type="term" value="P:sodium ion transport"/>
    <property type="evidence" value="ECO:0007669"/>
    <property type="project" value="UniProtKB-KW"/>
</dbReference>
<evidence type="ECO:0000256" key="2">
    <source>
        <dbReference type="ARBA" id="ARBA00008586"/>
    </source>
</evidence>
<keyword evidence="11" id="KW-0325">Glycoprotein</keyword>
<evidence type="ECO:0000256" key="15">
    <source>
        <dbReference type="SAM" id="Phobius"/>
    </source>
</evidence>
<dbReference type="FunCoup" id="A0A2Y9MAI6">
    <property type="interactions" value="46"/>
</dbReference>
<dbReference type="GeneID" id="111168542"/>
<dbReference type="InterPro" id="IPR050382">
    <property type="entry name" value="MFS_Na/Anion_cotransporter"/>
</dbReference>
<dbReference type="GO" id="GO:0015562">
    <property type="term" value="F:efflux transmembrane transporter activity"/>
    <property type="evidence" value="ECO:0007669"/>
    <property type="project" value="TreeGrafter"/>
</dbReference>
<gene>
    <name evidence="18" type="primary">SLC17A3</name>
</gene>
<feature type="transmembrane region" description="Helical" evidence="15">
    <location>
        <begin position="443"/>
        <end position="464"/>
    </location>
</feature>
<dbReference type="PANTHER" id="PTHR11662">
    <property type="entry name" value="SOLUTE CARRIER FAMILY 17"/>
    <property type="match status" value="1"/>
</dbReference>
<keyword evidence="12" id="KW-0739">Sodium transport</keyword>
<evidence type="ECO:0000256" key="5">
    <source>
        <dbReference type="ARBA" id="ARBA00022692"/>
    </source>
</evidence>
<dbReference type="InParanoid" id="A0A2Y9MAI6"/>
<keyword evidence="3" id="KW-0813">Transport</keyword>
<keyword evidence="9" id="KW-0406">Ion transport</keyword>
<dbReference type="PROSITE" id="PS50850">
    <property type="entry name" value="MFS"/>
    <property type="match status" value="1"/>
</dbReference>
<comment type="similarity">
    <text evidence="2">Belongs to the major facilitator superfamily. Sodium/anion cotransporter family.</text>
</comment>
<dbReference type="GO" id="GO:0019534">
    <property type="term" value="F:toxin transmembrane transporter activity"/>
    <property type="evidence" value="ECO:0007669"/>
    <property type="project" value="TreeGrafter"/>
</dbReference>
<dbReference type="SUPFAM" id="SSF103473">
    <property type="entry name" value="MFS general substrate transporter"/>
    <property type="match status" value="1"/>
</dbReference>
<feature type="transmembrane region" description="Helical" evidence="15">
    <location>
        <begin position="261"/>
        <end position="282"/>
    </location>
</feature>
<dbReference type="FunFam" id="1.20.1250.20:FF:000003">
    <property type="entry name" value="Solute carrier family 17 member 3"/>
    <property type="match status" value="1"/>
</dbReference>
<evidence type="ECO:0000256" key="13">
    <source>
        <dbReference type="ARBA" id="ARBA00035839"/>
    </source>
</evidence>
<dbReference type="CTD" id="10786"/>
<dbReference type="AlphaFoldDB" id="A0A2Y9MAI6"/>
<dbReference type="InterPro" id="IPR011701">
    <property type="entry name" value="MFS"/>
</dbReference>
<evidence type="ECO:0000256" key="14">
    <source>
        <dbReference type="SAM" id="MobiDB-lite"/>
    </source>
</evidence>
<evidence type="ECO:0000256" key="12">
    <source>
        <dbReference type="ARBA" id="ARBA00023201"/>
    </source>
</evidence>
<feature type="transmembrane region" description="Helical" evidence="15">
    <location>
        <begin position="610"/>
        <end position="628"/>
    </location>
</feature>
<evidence type="ECO:0000256" key="11">
    <source>
        <dbReference type="ARBA" id="ARBA00023180"/>
    </source>
</evidence>
<dbReference type="GO" id="GO:0015293">
    <property type="term" value="F:symporter activity"/>
    <property type="evidence" value="ECO:0007669"/>
    <property type="project" value="UniProtKB-KW"/>
</dbReference>
<dbReference type="InterPro" id="IPR036259">
    <property type="entry name" value="MFS_trans_sf"/>
</dbReference>
<dbReference type="CDD" id="cd17318">
    <property type="entry name" value="MFS_SLC17"/>
    <property type="match status" value="1"/>
</dbReference>
<comment type="catalytic activity">
    <reaction evidence="13">
        <text>3 Na(+)(out) + phosphate(out) = 3 Na(+)(in) + phosphate(in)</text>
        <dbReference type="Rhea" id="RHEA:71255"/>
        <dbReference type="ChEBI" id="CHEBI:29101"/>
        <dbReference type="ChEBI" id="CHEBI:43474"/>
    </reaction>
</comment>
<dbReference type="GO" id="GO:0008308">
    <property type="term" value="F:voltage-gated monoatomic anion channel activity"/>
    <property type="evidence" value="ECO:0007669"/>
    <property type="project" value="TreeGrafter"/>
</dbReference>
<dbReference type="GO" id="GO:0015143">
    <property type="term" value="F:urate transmembrane transporter activity"/>
    <property type="evidence" value="ECO:0007669"/>
    <property type="project" value="TreeGrafter"/>
</dbReference>
<evidence type="ECO:0000256" key="6">
    <source>
        <dbReference type="ARBA" id="ARBA00022847"/>
    </source>
</evidence>
<proteinExistence type="inferred from homology"/>
<comment type="subcellular location">
    <subcellularLocation>
        <location evidence="1">Apical cell membrane</location>
        <topology evidence="1">Multi-pass membrane protein</topology>
    </subcellularLocation>
</comment>
<feature type="transmembrane region" description="Helical" evidence="15">
    <location>
        <begin position="379"/>
        <end position="400"/>
    </location>
</feature>
<keyword evidence="17" id="KW-1185">Reference proteome</keyword>
<dbReference type="Gene3D" id="1.20.1250.20">
    <property type="entry name" value="MFS general substrate transporter like domains"/>
    <property type="match status" value="2"/>
</dbReference>